<evidence type="ECO:0000256" key="11">
    <source>
        <dbReference type="RuleBase" id="RU000488"/>
    </source>
</evidence>
<evidence type="ECO:0000256" key="1">
    <source>
        <dbReference type="ARBA" id="ARBA00004448"/>
    </source>
</evidence>
<proteinExistence type="inferred from homology"/>
<dbReference type="PANTHER" id="PTHR45678">
    <property type="entry name" value="MITOCHONDRIAL 2-OXODICARBOXYLATE CARRIER 1-RELATED"/>
    <property type="match status" value="1"/>
</dbReference>
<reference evidence="13 14" key="1">
    <citation type="journal article" date="2018" name="Mol. Biol. Evol.">
        <title>Analysis of the draft genome of the red seaweed Gracilariopsis chorda provides insights into genome size evolution in Rhodophyta.</title>
        <authorList>
            <person name="Lee J."/>
            <person name="Yang E.C."/>
            <person name="Graf L."/>
            <person name="Yang J.H."/>
            <person name="Qiu H."/>
            <person name="Zel Zion U."/>
            <person name="Chan C.X."/>
            <person name="Stephens T.G."/>
            <person name="Weber A.P.M."/>
            <person name="Boo G.H."/>
            <person name="Boo S.M."/>
            <person name="Kim K.M."/>
            <person name="Shin Y."/>
            <person name="Jung M."/>
            <person name="Lee S.J."/>
            <person name="Yim H.S."/>
            <person name="Lee J.H."/>
            <person name="Bhattacharya D."/>
            <person name="Yoon H.S."/>
        </authorList>
    </citation>
    <scope>NUCLEOTIDE SEQUENCE [LARGE SCALE GENOMIC DNA]</scope>
    <source>
        <strain evidence="13 14">SKKU-2015</strain>
        <tissue evidence="13">Whole body</tissue>
    </source>
</reference>
<feature type="repeat" description="Solcar" evidence="10">
    <location>
        <begin position="16"/>
        <end position="100"/>
    </location>
</feature>
<evidence type="ECO:0000256" key="7">
    <source>
        <dbReference type="ARBA" id="ARBA00022989"/>
    </source>
</evidence>
<dbReference type="GO" id="GO:0022857">
    <property type="term" value="F:transmembrane transporter activity"/>
    <property type="evidence" value="ECO:0007669"/>
    <property type="project" value="TreeGrafter"/>
</dbReference>
<dbReference type="InterPro" id="IPR002067">
    <property type="entry name" value="MCP"/>
</dbReference>
<dbReference type="AlphaFoldDB" id="A0A2V3IFR6"/>
<feature type="region of interest" description="Disordered" evidence="12">
    <location>
        <begin position="227"/>
        <end position="268"/>
    </location>
</feature>
<feature type="compositionally biased region" description="Low complexity" evidence="12">
    <location>
        <begin position="227"/>
        <end position="239"/>
    </location>
</feature>
<sequence>MASQSSKPSPKHSANKNILQNILFGGVAGVIGQSSVYPLYTIKTHLQRYPAHYNNFVQAGAKIYRQTGLRSLYRGLGPALIGVFPEKAIKLSVNDYLTAVLSRPDGSISVPMAMLAGGGAGLSQVVATNPMEVLMINMHTSNRSMAQLVSQLGISGLYKGASATLLRDIPFSMLFFSMNTFMRAYFTDSNGNLPMSKVFIAGILSGSTAAAASTPADVIKTHLQYTSHSSTSPSKSNPKLASASHSLHSQPPSSTSVPSRPLSSSAAPPQYQGIAHCAKSIWASRGISGFFSGVGPRVLTISPLFGVTLFFYDIQRRLKESGKL</sequence>
<organism evidence="13 14">
    <name type="scientific">Gracilariopsis chorda</name>
    <dbReference type="NCBI Taxonomy" id="448386"/>
    <lineage>
        <taxon>Eukaryota</taxon>
        <taxon>Rhodophyta</taxon>
        <taxon>Florideophyceae</taxon>
        <taxon>Rhodymeniophycidae</taxon>
        <taxon>Gracilariales</taxon>
        <taxon>Gracilariaceae</taxon>
        <taxon>Gracilariopsis</taxon>
    </lineage>
</organism>
<evidence type="ECO:0000256" key="9">
    <source>
        <dbReference type="ARBA" id="ARBA00023136"/>
    </source>
</evidence>
<dbReference type="InterPro" id="IPR018108">
    <property type="entry name" value="MCP_transmembrane"/>
</dbReference>
<keyword evidence="6" id="KW-0999">Mitochondrion inner membrane</keyword>
<keyword evidence="5" id="KW-0677">Repeat</keyword>
<evidence type="ECO:0000256" key="10">
    <source>
        <dbReference type="PROSITE-ProRule" id="PRU00282"/>
    </source>
</evidence>
<accession>A0A2V3IFR6</accession>
<evidence type="ECO:0000256" key="6">
    <source>
        <dbReference type="ARBA" id="ARBA00022792"/>
    </source>
</evidence>
<dbReference type="PRINTS" id="PR00926">
    <property type="entry name" value="MITOCARRIER"/>
</dbReference>
<dbReference type="Pfam" id="PF00153">
    <property type="entry name" value="Mito_carr"/>
    <property type="match status" value="4"/>
</dbReference>
<dbReference type="PANTHER" id="PTHR45678:SF15">
    <property type="entry name" value="MITOCHONDRIAL SUBSTRATE CARRIER FAMILY PROTEIN X"/>
    <property type="match status" value="1"/>
</dbReference>
<protein>
    <submittedName>
        <fullName evidence="13">Mitochondrial substrate carrier family protein X</fullName>
    </submittedName>
</protein>
<dbReference type="Gene3D" id="1.50.40.10">
    <property type="entry name" value="Mitochondrial carrier domain"/>
    <property type="match status" value="2"/>
</dbReference>
<dbReference type="OrthoDB" id="2161at2759"/>
<keyword evidence="9 10" id="KW-0472">Membrane</keyword>
<comment type="caution">
    <text evidence="13">The sequence shown here is derived from an EMBL/GenBank/DDBJ whole genome shotgun (WGS) entry which is preliminary data.</text>
</comment>
<feature type="compositionally biased region" description="Low complexity" evidence="12">
    <location>
        <begin position="249"/>
        <end position="268"/>
    </location>
</feature>
<feature type="repeat" description="Solcar" evidence="10">
    <location>
        <begin position="193"/>
        <end position="318"/>
    </location>
</feature>
<dbReference type="PROSITE" id="PS50920">
    <property type="entry name" value="SOLCAR"/>
    <property type="match status" value="3"/>
</dbReference>
<keyword evidence="8" id="KW-0496">Mitochondrion</keyword>
<keyword evidence="3 11" id="KW-0813">Transport</keyword>
<evidence type="ECO:0000313" key="13">
    <source>
        <dbReference type="EMBL" id="PXF40924.1"/>
    </source>
</evidence>
<evidence type="ECO:0000256" key="4">
    <source>
        <dbReference type="ARBA" id="ARBA00022692"/>
    </source>
</evidence>
<comment type="similarity">
    <text evidence="2 11">Belongs to the mitochondrial carrier (TC 2.A.29) family.</text>
</comment>
<dbReference type="InterPro" id="IPR023395">
    <property type="entry name" value="MCP_dom_sf"/>
</dbReference>
<evidence type="ECO:0000313" key="14">
    <source>
        <dbReference type="Proteomes" id="UP000247409"/>
    </source>
</evidence>
<gene>
    <name evidence="13" type="ORF">BWQ96_09370</name>
</gene>
<keyword evidence="7" id="KW-1133">Transmembrane helix</keyword>
<evidence type="ECO:0000256" key="8">
    <source>
        <dbReference type="ARBA" id="ARBA00023128"/>
    </source>
</evidence>
<feature type="repeat" description="Solcar" evidence="10">
    <location>
        <begin position="108"/>
        <end position="185"/>
    </location>
</feature>
<dbReference type="SUPFAM" id="SSF103506">
    <property type="entry name" value="Mitochondrial carrier"/>
    <property type="match status" value="1"/>
</dbReference>
<evidence type="ECO:0000256" key="5">
    <source>
        <dbReference type="ARBA" id="ARBA00022737"/>
    </source>
</evidence>
<keyword evidence="14" id="KW-1185">Reference proteome</keyword>
<dbReference type="STRING" id="448386.A0A2V3IFR6"/>
<evidence type="ECO:0000256" key="3">
    <source>
        <dbReference type="ARBA" id="ARBA00022448"/>
    </source>
</evidence>
<comment type="subcellular location">
    <subcellularLocation>
        <location evidence="1">Mitochondrion inner membrane</location>
        <topology evidence="1">Multi-pass membrane protein</topology>
    </subcellularLocation>
</comment>
<name>A0A2V3IFR6_9FLOR</name>
<dbReference type="InterPro" id="IPR051028">
    <property type="entry name" value="Mito_Solute_Carrier"/>
</dbReference>
<dbReference type="Proteomes" id="UP000247409">
    <property type="component" value="Unassembled WGS sequence"/>
</dbReference>
<evidence type="ECO:0000256" key="2">
    <source>
        <dbReference type="ARBA" id="ARBA00006375"/>
    </source>
</evidence>
<evidence type="ECO:0000256" key="12">
    <source>
        <dbReference type="SAM" id="MobiDB-lite"/>
    </source>
</evidence>
<dbReference type="GO" id="GO:0005743">
    <property type="term" value="C:mitochondrial inner membrane"/>
    <property type="evidence" value="ECO:0007669"/>
    <property type="project" value="UniProtKB-SubCell"/>
</dbReference>
<dbReference type="EMBL" id="NBIV01000251">
    <property type="protein sequence ID" value="PXF40924.1"/>
    <property type="molecule type" value="Genomic_DNA"/>
</dbReference>
<keyword evidence="4 10" id="KW-0812">Transmembrane</keyword>